<organism evidence="1 2">
    <name type="scientific">Corchorus capsularis</name>
    <name type="common">Jute</name>
    <dbReference type="NCBI Taxonomy" id="210143"/>
    <lineage>
        <taxon>Eukaryota</taxon>
        <taxon>Viridiplantae</taxon>
        <taxon>Streptophyta</taxon>
        <taxon>Embryophyta</taxon>
        <taxon>Tracheophyta</taxon>
        <taxon>Spermatophyta</taxon>
        <taxon>Magnoliopsida</taxon>
        <taxon>eudicotyledons</taxon>
        <taxon>Gunneridae</taxon>
        <taxon>Pentapetalae</taxon>
        <taxon>rosids</taxon>
        <taxon>malvids</taxon>
        <taxon>Malvales</taxon>
        <taxon>Malvaceae</taxon>
        <taxon>Grewioideae</taxon>
        <taxon>Apeibeae</taxon>
        <taxon>Corchorus</taxon>
    </lineage>
</organism>
<dbReference type="OrthoDB" id="1705899at2759"/>
<dbReference type="Proteomes" id="UP000188268">
    <property type="component" value="Unassembled WGS sequence"/>
</dbReference>
<keyword evidence="2" id="KW-1185">Reference proteome</keyword>
<protein>
    <submittedName>
        <fullName evidence="1">Uncharacterized protein</fullName>
    </submittedName>
</protein>
<comment type="caution">
    <text evidence="1">The sequence shown here is derived from an EMBL/GenBank/DDBJ whole genome shotgun (WGS) entry which is preliminary data.</text>
</comment>
<sequence length="133" mass="15492">MEGNTIVLDPGEDGKVVKEFTMTGKLITEKAVNRGGVKNILRKAWLEIGEVRIADAPDNVFVFSMKKKEILDDHAKIMHLFMIWRPFCILAITFDPEHRLRRMSRRWKANSESYNFCVLAEDQLERFHGRKCP</sequence>
<evidence type="ECO:0000313" key="1">
    <source>
        <dbReference type="EMBL" id="OMO73202.1"/>
    </source>
</evidence>
<accession>A0A1R3HSA4</accession>
<dbReference type="AlphaFoldDB" id="A0A1R3HSA4"/>
<dbReference type="EMBL" id="AWWV01011266">
    <property type="protein sequence ID" value="OMO73202.1"/>
    <property type="molecule type" value="Genomic_DNA"/>
</dbReference>
<reference evidence="1 2" key="1">
    <citation type="submission" date="2013-09" db="EMBL/GenBank/DDBJ databases">
        <title>Corchorus capsularis genome sequencing.</title>
        <authorList>
            <person name="Alam M."/>
            <person name="Haque M.S."/>
            <person name="Islam M.S."/>
            <person name="Emdad E.M."/>
            <person name="Islam M.M."/>
            <person name="Ahmed B."/>
            <person name="Halim A."/>
            <person name="Hossen Q.M.M."/>
            <person name="Hossain M.Z."/>
            <person name="Ahmed R."/>
            <person name="Khan M.M."/>
            <person name="Islam R."/>
            <person name="Rashid M.M."/>
            <person name="Khan S.A."/>
            <person name="Rahman M.S."/>
            <person name="Alam M."/>
        </authorList>
    </citation>
    <scope>NUCLEOTIDE SEQUENCE [LARGE SCALE GENOMIC DNA]</scope>
    <source>
        <strain evidence="2">cv. CVL-1</strain>
        <tissue evidence="1">Whole seedling</tissue>
    </source>
</reference>
<gene>
    <name evidence="1" type="ORF">CCACVL1_17399</name>
</gene>
<proteinExistence type="predicted"/>
<evidence type="ECO:0000313" key="2">
    <source>
        <dbReference type="Proteomes" id="UP000188268"/>
    </source>
</evidence>
<dbReference type="Gramene" id="OMO73202">
    <property type="protein sequence ID" value="OMO73202"/>
    <property type="gene ID" value="CCACVL1_17399"/>
</dbReference>
<name>A0A1R3HSA4_COCAP</name>